<dbReference type="CDD" id="cd01650">
    <property type="entry name" value="RT_nLTR_like"/>
    <property type="match status" value="1"/>
</dbReference>
<dbReference type="Pfam" id="PF00078">
    <property type="entry name" value="RVT_1"/>
    <property type="match status" value="1"/>
</dbReference>
<dbReference type="EMBL" id="CARXXK010001576">
    <property type="protein sequence ID" value="CAI6376796.1"/>
    <property type="molecule type" value="Genomic_DNA"/>
</dbReference>
<evidence type="ECO:0000313" key="3">
    <source>
        <dbReference type="Proteomes" id="UP001160148"/>
    </source>
</evidence>
<keyword evidence="3" id="KW-1185">Reference proteome</keyword>
<reference evidence="2 3" key="1">
    <citation type="submission" date="2023-01" db="EMBL/GenBank/DDBJ databases">
        <authorList>
            <person name="Whitehead M."/>
        </authorList>
    </citation>
    <scope>NUCLEOTIDE SEQUENCE [LARGE SCALE GENOMIC DNA]</scope>
</reference>
<name>A0AAV0YC92_9HEMI</name>
<evidence type="ECO:0000313" key="2">
    <source>
        <dbReference type="EMBL" id="CAI6376796.1"/>
    </source>
</evidence>
<dbReference type="SUPFAM" id="SSF56672">
    <property type="entry name" value="DNA/RNA polymerases"/>
    <property type="match status" value="1"/>
</dbReference>
<gene>
    <name evidence="2" type="ORF">MEUPH1_LOCUS30133</name>
</gene>
<dbReference type="InterPro" id="IPR043502">
    <property type="entry name" value="DNA/RNA_pol_sf"/>
</dbReference>
<dbReference type="PANTHER" id="PTHR33481:SF1">
    <property type="entry name" value="ENDONUCLEASE_EXONUCLEASE_PHOSPHATASE DOMAIN-CONTAINING PROTEIN-RELATED"/>
    <property type="match status" value="1"/>
</dbReference>
<accession>A0AAV0YC92</accession>
<dbReference type="PANTHER" id="PTHR33481">
    <property type="entry name" value="REVERSE TRANSCRIPTASE"/>
    <property type="match status" value="1"/>
</dbReference>
<comment type="caution">
    <text evidence="2">The sequence shown here is derived from an EMBL/GenBank/DDBJ whole genome shotgun (WGS) entry which is preliminary data.</text>
</comment>
<organism evidence="2 3">
    <name type="scientific">Macrosiphum euphorbiae</name>
    <name type="common">potato aphid</name>
    <dbReference type="NCBI Taxonomy" id="13131"/>
    <lineage>
        <taxon>Eukaryota</taxon>
        <taxon>Metazoa</taxon>
        <taxon>Ecdysozoa</taxon>
        <taxon>Arthropoda</taxon>
        <taxon>Hexapoda</taxon>
        <taxon>Insecta</taxon>
        <taxon>Pterygota</taxon>
        <taxon>Neoptera</taxon>
        <taxon>Paraneoptera</taxon>
        <taxon>Hemiptera</taxon>
        <taxon>Sternorrhyncha</taxon>
        <taxon>Aphidomorpha</taxon>
        <taxon>Aphidoidea</taxon>
        <taxon>Aphididae</taxon>
        <taxon>Macrosiphini</taxon>
        <taxon>Macrosiphum</taxon>
    </lineage>
</organism>
<dbReference type="PROSITE" id="PS50878">
    <property type="entry name" value="RT_POL"/>
    <property type="match status" value="1"/>
</dbReference>
<sequence length="442" mass="49283">MNANPWCKAFKWAKGSYCMHNIPSNMTKPDGSLTSDCSETAELLLNTFVPADPDQARCDMDLHGPSQISDLPSPVDIKAAIWRMRPTGAPGADGITAGILRKAWPALRESITYLFGRFLHDGIFPDCWKIAKLIIISKPGRSDSCNVKSFRPISLLPALGKALETLIIKRIGLETNLDSFAAQHGFTAGKSTVSALRSLHERIDASKSRHIFGTFLDITGAFDNVKWSPLLLQMQRLGASLKTSKIVISYLRNRWADLELEGIHYRRMLARGCPQGSQLGPTLWKIAMTPIYGMLPDTSTTKIITYADDILLMVGAARPTTAFQRIEKHLDLLNNWAFTFGLEFSASKSQLLSLKGGLKPGYSVRFGTRADAPLIVSSATAKYLGVYLDPRRSFWDHIEYVSQKSRDMYGRMRRLRSANWGMGQLAARTIYRGVFLPRHLRS</sequence>
<evidence type="ECO:0000259" key="1">
    <source>
        <dbReference type="PROSITE" id="PS50878"/>
    </source>
</evidence>
<feature type="domain" description="Reverse transcriptase" evidence="1">
    <location>
        <begin position="117"/>
        <end position="388"/>
    </location>
</feature>
<proteinExistence type="predicted"/>
<dbReference type="InterPro" id="IPR000477">
    <property type="entry name" value="RT_dom"/>
</dbReference>
<dbReference type="GO" id="GO:0071897">
    <property type="term" value="P:DNA biosynthetic process"/>
    <property type="evidence" value="ECO:0007669"/>
    <property type="project" value="UniProtKB-ARBA"/>
</dbReference>
<dbReference type="Proteomes" id="UP001160148">
    <property type="component" value="Unassembled WGS sequence"/>
</dbReference>
<dbReference type="AlphaFoldDB" id="A0AAV0YC92"/>
<protein>
    <recommendedName>
        <fullName evidence="1">Reverse transcriptase domain-containing protein</fullName>
    </recommendedName>
</protein>